<dbReference type="GO" id="GO:0005886">
    <property type="term" value="C:plasma membrane"/>
    <property type="evidence" value="ECO:0007669"/>
    <property type="project" value="TreeGrafter"/>
</dbReference>
<dbReference type="Proteomes" id="UP000424673">
    <property type="component" value="Chromosome"/>
</dbReference>
<reference evidence="2 4" key="1">
    <citation type="submission" date="2018-11" db="EMBL/GenBank/DDBJ databases">
        <title>Genome squencing of methanotrophic bacteria isolated from alkaline groundwater in Korea.</title>
        <authorList>
            <person name="Nguyen L.N."/>
        </authorList>
    </citation>
    <scope>NUCLEOTIDE SEQUENCE [LARGE SCALE GENOMIC DNA]</scope>
    <source>
        <strain evidence="2 4">GW6</strain>
    </source>
</reference>
<proteinExistence type="predicted"/>
<evidence type="ECO:0008006" key="6">
    <source>
        <dbReference type="Google" id="ProtNLM"/>
    </source>
</evidence>
<reference evidence="3 5" key="3">
    <citation type="journal article" date="2021" name="AMB Express">
        <title>Isolation and characterisation of Methylocystis spp. for poly-3-hydroxybutyrate production using waste methane feedstocks.</title>
        <authorList>
            <person name="Rumah B.L."/>
            <person name="Stead C.E."/>
            <person name="Claxton Stevens B.H."/>
            <person name="Minton N.P."/>
            <person name="Grosse-Honebrink A."/>
            <person name="Zhang Y."/>
        </authorList>
    </citation>
    <scope>NUCLEOTIDE SEQUENCE [LARGE SCALE GENOMIC DNA]</scope>
    <source>
        <strain evidence="3 5">BRCS1</strain>
    </source>
</reference>
<dbReference type="Proteomes" id="UP000273982">
    <property type="component" value="Chromosome"/>
</dbReference>
<dbReference type="RefSeq" id="WP_026222690.1">
    <property type="nucleotide sequence ID" value="NZ_CP044328.1"/>
</dbReference>
<evidence type="ECO:0000313" key="5">
    <source>
        <dbReference type="Proteomes" id="UP000424673"/>
    </source>
</evidence>
<dbReference type="InterPro" id="IPR005325">
    <property type="entry name" value="DUF308_memb"/>
</dbReference>
<feature type="transmembrane region" description="Helical" evidence="1">
    <location>
        <begin position="77"/>
        <end position="95"/>
    </location>
</feature>
<dbReference type="KEGG" id="mros:EHO51_16040"/>
<keyword evidence="1" id="KW-0472">Membrane</keyword>
<organism evidence="2 4">
    <name type="scientific">Methylocystis rosea</name>
    <dbReference type="NCBI Taxonomy" id="173366"/>
    <lineage>
        <taxon>Bacteria</taxon>
        <taxon>Pseudomonadati</taxon>
        <taxon>Pseudomonadota</taxon>
        <taxon>Alphaproteobacteria</taxon>
        <taxon>Hyphomicrobiales</taxon>
        <taxon>Methylocystaceae</taxon>
        <taxon>Methylocystis</taxon>
    </lineage>
</organism>
<feature type="transmembrane region" description="Helical" evidence="1">
    <location>
        <begin position="20"/>
        <end position="39"/>
    </location>
</feature>
<name>A0A3G8MAA8_9HYPH</name>
<evidence type="ECO:0000313" key="2">
    <source>
        <dbReference type="EMBL" id="AZG78120.1"/>
    </source>
</evidence>
<protein>
    <recommendedName>
        <fullName evidence="6">HdeD family acid-resistance protein</fullName>
    </recommendedName>
</protein>
<dbReference type="EMBL" id="CP034086">
    <property type="protein sequence ID" value="AZG78120.1"/>
    <property type="molecule type" value="Genomic_DNA"/>
</dbReference>
<dbReference type="EMBL" id="CP044328">
    <property type="protein sequence ID" value="QGM94003.1"/>
    <property type="molecule type" value="Genomic_DNA"/>
</dbReference>
<reference evidence="5" key="2">
    <citation type="submission" date="2019-09" db="EMBL/GenBank/DDBJ databases">
        <title>Isolation and complete genome sequencing of Methylocystis species.</title>
        <authorList>
            <person name="Rumah B.L."/>
            <person name="Stead C.E."/>
            <person name="Stevens B.C."/>
            <person name="Minton N.P."/>
            <person name="Grosse-Honebrink A."/>
            <person name="Zhang Y."/>
        </authorList>
    </citation>
    <scope>NUCLEOTIDE SEQUENCE [LARGE SCALE GENOMIC DNA]</scope>
    <source>
        <strain evidence="5">BRCS1</strain>
    </source>
</reference>
<feature type="transmembrane region" description="Helical" evidence="1">
    <location>
        <begin position="132"/>
        <end position="151"/>
    </location>
</feature>
<evidence type="ECO:0000256" key="1">
    <source>
        <dbReference type="SAM" id="Phobius"/>
    </source>
</evidence>
<keyword evidence="1" id="KW-0812">Transmembrane</keyword>
<feature type="transmembrane region" description="Helical" evidence="1">
    <location>
        <begin position="46"/>
        <end position="71"/>
    </location>
</feature>
<sequence>MQRQFDSFVSGAPDVLAVHWGWVIALGILVGALGILAIIRARMATFIAVGFLGALLIVSAVSVLIFAFSAAGLWTDFFVHVIWAVLLAIVGIMLLTRPAISAEAITLLIAFYFIAEGILVIGFALTSQIDGLWMYLLQGGVALLLGALLVTGWPFTGLWAIGTFLGIDLLFKGWGIIALGFGLRAISEGALL</sequence>
<dbReference type="PANTHER" id="PTHR34989:SF1">
    <property type="entry name" value="PROTEIN HDED"/>
    <property type="match status" value="1"/>
</dbReference>
<dbReference type="InterPro" id="IPR052712">
    <property type="entry name" value="Acid_resist_chaperone_HdeD"/>
</dbReference>
<dbReference type="PANTHER" id="PTHR34989">
    <property type="entry name" value="PROTEIN HDED"/>
    <property type="match status" value="1"/>
</dbReference>
<accession>A0A3G8MAA8</accession>
<feature type="transmembrane region" description="Helical" evidence="1">
    <location>
        <begin position="158"/>
        <end position="183"/>
    </location>
</feature>
<evidence type="ECO:0000313" key="4">
    <source>
        <dbReference type="Proteomes" id="UP000273982"/>
    </source>
</evidence>
<gene>
    <name evidence="2" type="ORF">EHO51_16040</name>
    <name evidence="3" type="ORF">F7D13_08190</name>
</gene>
<dbReference type="AlphaFoldDB" id="A0A3G8MAA8"/>
<keyword evidence="5" id="KW-1185">Reference proteome</keyword>
<feature type="transmembrane region" description="Helical" evidence="1">
    <location>
        <begin position="107"/>
        <end position="126"/>
    </location>
</feature>
<keyword evidence="1" id="KW-1133">Transmembrane helix</keyword>
<evidence type="ECO:0000313" key="3">
    <source>
        <dbReference type="EMBL" id="QGM94003.1"/>
    </source>
</evidence>
<dbReference type="Pfam" id="PF03729">
    <property type="entry name" value="DUF308"/>
    <property type="match status" value="1"/>
</dbReference>